<gene>
    <name evidence="1" type="ORF">PMEA_00018601</name>
</gene>
<sequence>MHDLWQKVVEETKTRNSLELCSWQSSSSYYHRCQIHDKPQFSRGSSNDDEILSSAANCYSRRTSGDFDNHS</sequence>
<keyword evidence="2" id="KW-1185">Reference proteome</keyword>
<reference evidence="1 2" key="1">
    <citation type="submission" date="2022-05" db="EMBL/GenBank/DDBJ databases">
        <authorList>
            <consortium name="Genoscope - CEA"/>
            <person name="William W."/>
        </authorList>
    </citation>
    <scope>NUCLEOTIDE SEQUENCE [LARGE SCALE GENOMIC DNA]</scope>
</reference>
<evidence type="ECO:0000313" key="2">
    <source>
        <dbReference type="Proteomes" id="UP001159428"/>
    </source>
</evidence>
<accession>A0AAU9X762</accession>
<protein>
    <submittedName>
        <fullName evidence="1">Uncharacterized protein</fullName>
    </submittedName>
</protein>
<dbReference type="EMBL" id="CALNXJ010000032">
    <property type="protein sequence ID" value="CAH3138784.1"/>
    <property type="molecule type" value="Genomic_DNA"/>
</dbReference>
<evidence type="ECO:0000313" key="1">
    <source>
        <dbReference type="EMBL" id="CAH3138784.1"/>
    </source>
</evidence>
<organism evidence="1 2">
    <name type="scientific">Pocillopora meandrina</name>
    <dbReference type="NCBI Taxonomy" id="46732"/>
    <lineage>
        <taxon>Eukaryota</taxon>
        <taxon>Metazoa</taxon>
        <taxon>Cnidaria</taxon>
        <taxon>Anthozoa</taxon>
        <taxon>Hexacorallia</taxon>
        <taxon>Scleractinia</taxon>
        <taxon>Astrocoeniina</taxon>
        <taxon>Pocilloporidae</taxon>
        <taxon>Pocillopora</taxon>
    </lineage>
</organism>
<proteinExistence type="predicted"/>
<dbReference type="Proteomes" id="UP001159428">
    <property type="component" value="Unassembled WGS sequence"/>
</dbReference>
<comment type="caution">
    <text evidence="1">The sequence shown here is derived from an EMBL/GenBank/DDBJ whole genome shotgun (WGS) entry which is preliminary data.</text>
</comment>
<dbReference type="AlphaFoldDB" id="A0AAU9X762"/>
<name>A0AAU9X762_9CNID</name>